<evidence type="ECO:0000313" key="1">
    <source>
        <dbReference type="EMBL" id="CAN0443809.1"/>
    </source>
</evidence>
<name>A0AC59ZJV5_RANTA</name>
<gene>
    <name evidence="1" type="ORF">MRATA1EN22A_LOCUS19266</name>
</gene>
<sequence>MDPRPRPRRRSCCPLVSVFLRDPSSGRVYRRGKLIGKGAFSRCYKLTDMSTSAVFALKVVPRGGGGAARLHARGKVEREIALHSRLRHRNIVAFHGHFADRDHIYMVLEYCSRQSLAHVLQARQTLTEPEVRYYLRGLVSGLSYLHQRRIIHRDLKLSNFFLNKNMEVKIGDLGLATRMGPGGRCHRVLCGTPNFLAPEVVSRNGHSCQSDIWALGCIMYMVLTGVPPFVAAPLSEMYQNIRDGRYPEPAHLSANARRLIARLLAPNPAERPSLDHLLQDDFFTQGFTPDRLPPHSCHSPPIFTIPQPLGRLFRKVGRLLLPHYRAPCPLAPQEASGSGEDGSDPDSMEWGRLPVGERGSVPPRDPSSCWPRGHSRVTRRRLPRGVQGRRWRQPSGTCSSAWIRVPQPCRTPQESSSLSSGPPSGWIILASIALATNCQTVATGSWFGIAPTWPCTPQGHKSWSSYPLQVSYAPQLGKLQMFTLRNVPSLLGALLFPRAQGSLLAVLRLFAWYMQRGGLYMPTWPGAPGLRLLCFLVSEQVVLLLFRDGMVSGSGDQEQLVLSGGGEELLLTVWELGQPGTSYPLGILQGHGCAPGTHQHLQHAMLQSI</sequence>
<proteinExistence type="predicted"/>
<accession>A0AC59ZJV5</accession>
<reference evidence="1" key="2">
    <citation type="submission" date="2025-03" db="EMBL/GenBank/DDBJ databases">
        <authorList>
            <consortium name="ELIXIR-Norway"/>
            <consortium name="Elixir Norway"/>
        </authorList>
    </citation>
    <scope>NUCLEOTIDE SEQUENCE</scope>
</reference>
<protein>
    <submittedName>
        <fullName evidence="1">Uncharacterized protein</fullName>
    </submittedName>
</protein>
<organism evidence="1 2">
    <name type="scientific">Rangifer tarandus platyrhynchus</name>
    <name type="common">Svalbard reindeer</name>
    <dbReference type="NCBI Taxonomy" id="3082113"/>
    <lineage>
        <taxon>Eukaryota</taxon>
        <taxon>Metazoa</taxon>
        <taxon>Chordata</taxon>
        <taxon>Craniata</taxon>
        <taxon>Vertebrata</taxon>
        <taxon>Euteleostomi</taxon>
        <taxon>Mammalia</taxon>
        <taxon>Eutheria</taxon>
        <taxon>Laurasiatheria</taxon>
        <taxon>Artiodactyla</taxon>
        <taxon>Ruminantia</taxon>
        <taxon>Pecora</taxon>
        <taxon>Cervidae</taxon>
        <taxon>Odocoileinae</taxon>
        <taxon>Rangifer</taxon>
    </lineage>
</organism>
<evidence type="ECO:0000313" key="2">
    <source>
        <dbReference type="Proteomes" id="UP001162501"/>
    </source>
</evidence>
<dbReference type="EMBL" id="OX596087">
    <property type="protein sequence ID" value="CAN0443809.1"/>
    <property type="molecule type" value="Genomic_DNA"/>
</dbReference>
<dbReference type="Proteomes" id="UP001162501">
    <property type="component" value="Chromosome 3"/>
</dbReference>
<reference evidence="1" key="1">
    <citation type="submission" date="2023-05" db="EMBL/GenBank/DDBJ databases">
        <authorList>
            <consortium name="ELIXIR-Norway"/>
        </authorList>
    </citation>
    <scope>NUCLEOTIDE SEQUENCE</scope>
</reference>